<proteinExistence type="predicted"/>
<dbReference type="EMBL" id="OX459967">
    <property type="protein sequence ID" value="CAI9171867.1"/>
    <property type="molecule type" value="Genomic_DNA"/>
</dbReference>
<name>A0ABN8ZGE2_RANTA</name>
<protein>
    <submittedName>
        <fullName evidence="1">Uncharacterized protein</fullName>
    </submittedName>
</protein>
<reference evidence="1" key="1">
    <citation type="submission" date="2023-04" db="EMBL/GenBank/DDBJ databases">
        <authorList>
            <consortium name="ELIXIR-Norway"/>
        </authorList>
    </citation>
    <scope>NUCLEOTIDE SEQUENCE [LARGE SCALE GENOMIC DNA]</scope>
</reference>
<evidence type="ECO:0000313" key="1">
    <source>
        <dbReference type="EMBL" id="CAI9171867.1"/>
    </source>
</evidence>
<keyword evidence="2" id="KW-1185">Reference proteome</keyword>
<dbReference type="Proteomes" id="UP001176941">
    <property type="component" value="Chromosome 31"/>
</dbReference>
<sequence length="73" mass="7697">MGAVGKRVFAWCSGCQQAEDSSSPYMFERSRVYCAVESLGLKAEECGLALHLSALAAEALSLELSPSAADAVR</sequence>
<accession>A0ABN8ZGE2</accession>
<gene>
    <name evidence="1" type="ORF">MRATA1EN1_LOCUS20829</name>
</gene>
<organism evidence="1 2">
    <name type="scientific">Rangifer tarandus platyrhynchus</name>
    <name type="common">Svalbard reindeer</name>
    <dbReference type="NCBI Taxonomy" id="3082113"/>
    <lineage>
        <taxon>Eukaryota</taxon>
        <taxon>Metazoa</taxon>
        <taxon>Chordata</taxon>
        <taxon>Craniata</taxon>
        <taxon>Vertebrata</taxon>
        <taxon>Euteleostomi</taxon>
        <taxon>Mammalia</taxon>
        <taxon>Eutheria</taxon>
        <taxon>Laurasiatheria</taxon>
        <taxon>Artiodactyla</taxon>
        <taxon>Ruminantia</taxon>
        <taxon>Pecora</taxon>
        <taxon>Cervidae</taxon>
        <taxon>Odocoileinae</taxon>
        <taxon>Rangifer</taxon>
    </lineage>
</organism>
<evidence type="ECO:0000313" key="2">
    <source>
        <dbReference type="Proteomes" id="UP001176941"/>
    </source>
</evidence>